<dbReference type="Proteomes" id="UP000254808">
    <property type="component" value="Chromosome"/>
</dbReference>
<dbReference type="AlphaFoldDB" id="A0A345UPD3"/>
<gene>
    <name evidence="1" type="ORF">CYPRO_3100</name>
</gene>
<protein>
    <recommendedName>
        <fullName evidence="3">Transposase</fullName>
    </recommendedName>
</protein>
<keyword evidence="2" id="KW-1185">Reference proteome</keyword>
<dbReference type="NCBIfam" id="NF047593">
    <property type="entry name" value="IS66_ISAeme5_TnpA"/>
    <property type="match status" value="1"/>
</dbReference>
<name>A0A345UPD3_9BACT</name>
<organism evidence="1 2">
    <name type="scientific">Cyclonatronum proteinivorum</name>
    <dbReference type="NCBI Taxonomy" id="1457365"/>
    <lineage>
        <taxon>Bacteria</taxon>
        <taxon>Pseudomonadati</taxon>
        <taxon>Balneolota</taxon>
        <taxon>Balneolia</taxon>
        <taxon>Balneolales</taxon>
        <taxon>Cyclonatronaceae</taxon>
        <taxon>Cyclonatronum</taxon>
    </lineage>
</organism>
<proteinExistence type="predicted"/>
<evidence type="ECO:0008006" key="3">
    <source>
        <dbReference type="Google" id="ProtNLM"/>
    </source>
</evidence>
<dbReference type="RefSeq" id="WP_114985440.1">
    <property type="nucleotide sequence ID" value="NZ_CP027806.1"/>
</dbReference>
<accession>A0A345UPD3</accession>
<sequence>MTKAQKMFELVDEYHNGGKTRKEFCTGHNLKESTFAYWITRRRKADQPQGGFTALDISQPSTCNESVELIYPNGIRVVVPAGDPAVVTRLIRLY</sequence>
<dbReference type="EMBL" id="CP027806">
    <property type="protein sequence ID" value="AXJ02335.1"/>
    <property type="molecule type" value="Genomic_DNA"/>
</dbReference>
<reference evidence="1 2" key="1">
    <citation type="submission" date="2018-03" db="EMBL/GenBank/DDBJ databases">
        <title>Phenotypic and genomic properties of Cyclonatronum proteinivorum gen. nov., sp. nov., a haloalkaliphilic bacteroidete from soda lakes possessing Na+-translocating rhodopsin.</title>
        <authorList>
            <person name="Toshchakov S.V."/>
            <person name="Korzhenkov A."/>
            <person name="Samarov N.I."/>
            <person name="Kublanov I.V."/>
            <person name="Muntyan M.S."/>
            <person name="Sorokin D.Y."/>
        </authorList>
    </citation>
    <scope>NUCLEOTIDE SEQUENCE [LARGE SCALE GENOMIC DNA]</scope>
    <source>
        <strain evidence="1 2">Omega</strain>
    </source>
</reference>
<dbReference type="OrthoDB" id="671208at2"/>
<dbReference type="KEGG" id="cprv:CYPRO_3100"/>
<evidence type="ECO:0000313" key="2">
    <source>
        <dbReference type="Proteomes" id="UP000254808"/>
    </source>
</evidence>
<evidence type="ECO:0000313" key="1">
    <source>
        <dbReference type="EMBL" id="AXJ02335.1"/>
    </source>
</evidence>